<dbReference type="InterPro" id="IPR001471">
    <property type="entry name" value="AP2/ERF_dom"/>
</dbReference>
<evidence type="ECO:0000259" key="9">
    <source>
        <dbReference type="PROSITE" id="PS51032"/>
    </source>
</evidence>
<evidence type="ECO:0000256" key="7">
    <source>
        <dbReference type="ARBA" id="ARBA00023242"/>
    </source>
</evidence>
<gene>
    <name evidence="11" type="primary">LOC110794601</name>
</gene>
<dbReference type="GO" id="GO:0005634">
    <property type="term" value="C:nucleus"/>
    <property type="evidence" value="ECO:0000318"/>
    <property type="project" value="GO_Central"/>
</dbReference>
<keyword evidence="2" id="KW-0936">Ethylene signaling pathway</keyword>
<dbReference type="PANTHER" id="PTHR31657">
    <property type="entry name" value="ETHYLENE-RESPONSIVE TRANSCRIPTION FACTOR ERF061"/>
    <property type="match status" value="1"/>
</dbReference>
<dbReference type="GeneID" id="110794601"/>
<evidence type="ECO:0000256" key="5">
    <source>
        <dbReference type="ARBA" id="ARBA00023159"/>
    </source>
</evidence>
<reference evidence="11" key="2">
    <citation type="submission" date="2025-08" db="UniProtKB">
        <authorList>
            <consortium name="RefSeq"/>
        </authorList>
    </citation>
    <scope>IDENTIFICATION</scope>
    <source>
        <tissue evidence="11">Leaf</tissue>
    </source>
</reference>
<organism evidence="10 11">
    <name type="scientific">Spinacia oleracea</name>
    <name type="common">Spinach</name>
    <dbReference type="NCBI Taxonomy" id="3562"/>
    <lineage>
        <taxon>Eukaryota</taxon>
        <taxon>Viridiplantae</taxon>
        <taxon>Streptophyta</taxon>
        <taxon>Embryophyta</taxon>
        <taxon>Tracheophyta</taxon>
        <taxon>Spermatophyta</taxon>
        <taxon>Magnoliopsida</taxon>
        <taxon>eudicotyledons</taxon>
        <taxon>Gunneridae</taxon>
        <taxon>Pentapetalae</taxon>
        <taxon>Caryophyllales</taxon>
        <taxon>Chenopodiaceae</taxon>
        <taxon>Chenopodioideae</taxon>
        <taxon>Anserineae</taxon>
        <taxon>Spinacia</taxon>
    </lineage>
</organism>
<accession>A0A9R0K1R6</accession>
<evidence type="ECO:0000256" key="2">
    <source>
        <dbReference type="ARBA" id="ARBA00022745"/>
    </source>
</evidence>
<sequence length="225" mass="25492">MFNQMGISQSSSIDLLPCSNRSNHFLSLSPKPTLMKQNKPTKLYRGVRQRHWGKWVAEIRLPKNRTRLWLGTFETAEQAALAYDKAAYKLRGEFARLNFPHLKHHGAHVTTQFGNYKPLQSSVNAKLDAICQSLEISSEQEKTEHPCFSSVSLSDSYPLIENVPSTAEILVPKSEILPISEDSSTTSCLPESGFTFFDFTESSWDDSYSFSLDKFPSFEIDWASL</sequence>
<evidence type="ECO:0000313" key="11">
    <source>
        <dbReference type="RefSeq" id="XP_021855265.2"/>
    </source>
</evidence>
<proteinExistence type="inferred from homology"/>
<evidence type="ECO:0000256" key="1">
    <source>
        <dbReference type="ARBA" id="ARBA00004123"/>
    </source>
</evidence>
<protein>
    <submittedName>
        <fullName evidence="11">Ethylene-responsive transcription factor RAP2-4-like</fullName>
    </submittedName>
</protein>
<dbReference type="RefSeq" id="XP_021855265.2">
    <property type="nucleotide sequence ID" value="XM_021999573.2"/>
</dbReference>
<dbReference type="SUPFAM" id="SSF54171">
    <property type="entry name" value="DNA-binding domain"/>
    <property type="match status" value="1"/>
</dbReference>
<evidence type="ECO:0000256" key="6">
    <source>
        <dbReference type="ARBA" id="ARBA00023163"/>
    </source>
</evidence>
<keyword evidence="4" id="KW-0238">DNA-binding</keyword>
<dbReference type="PRINTS" id="PR00367">
    <property type="entry name" value="ETHRSPELEMNT"/>
</dbReference>
<evidence type="ECO:0000256" key="8">
    <source>
        <dbReference type="ARBA" id="ARBA00024343"/>
    </source>
</evidence>
<dbReference type="InterPro" id="IPR016177">
    <property type="entry name" value="DNA-bd_dom_sf"/>
</dbReference>
<dbReference type="InterPro" id="IPR036955">
    <property type="entry name" value="AP2/ERF_dom_sf"/>
</dbReference>
<dbReference type="Pfam" id="PF00847">
    <property type="entry name" value="AP2"/>
    <property type="match status" value="1"/>
</dbReference>
<dbReference type="GO" id="GO:0043565">
    <property type="term" value="F:sequence-specific DNA binding"/>
    <property type="evidence" value="ECO:0000318"/>
    <property type="project" value="GO_Central"/>
</dbReference>
<dbReference type="GO" id="GO:0000976">
    <property type="term" value="F:transcription cis-regulatory region binding"/>
    <property type="evidence" value="ECO:0007669"/>
    <property type="project" value="UniProtKB-ARBA"/>
</dbReference>
<comment type="similarity">
    <text evidence="8">Belongs to the AP2/ERF transcription factor family. ERF subfamily.</text>
</comment>
<dbReference type="PANTHER" id="PTHR31657:SF73">
    <property type="entry name" value="OS02G0752800 PROTEIN"/>
    <property type="match status" value="1"/>
</dbReference>
<dbReference type="Gene3D" id="3.30.730.10">
    <property type="entry name" value="AP2/ERF domain"/>
    <property type="match status" value="1"/>
</dbReference>
<evidence type="ECO:0000256" key="3">
    <source>
        <dbReference type="ARBA" id="ARBA00023015"/>
    </source>
</evidence>
<dbReference type="GO" id="GO:0009873">
    <property type="term" value="P:ethylene-activated signaling pathway"/>
    <property type="evidence" value="ECO:0007669"/>
    <property type="project" value="UniProtKB-KW"/>
</dbReference>
<name>A0A9R0K1R6_SPIOL</name>
<dbReference type="SMART" id="SM00380">
    <property type="entry name" value="AP2"/>
    <property type="match status" value="1"/>
</dbReference>
<keyword evidence="5" id="KW-0010">Activator</keyword>
<evidence type="ECO:0000256" key="4">
    <source>
        <dbReference type="ARBA" id="ARBA00023125"/>
    </source>
</evidence>
<dbReference type="PROSITE" id="PS51032">
    <property type="entry name" value="AP2_ERF"/>
    <property type="match status" value="1"/>
</dbReference>
<comment type="subcellular location">
    <subcellularLocation>
        <location evidence="1">Nucleus</location>
    </subcellularLocation>
</comment>
<dbReference type="GO" id="GO:0003700">
    <property type="term" value="F:DNA-binding transcription factor activity"/>
    <property type="evidence" value="ECO:0007669"/>
    <property type="project" value="InterPro"/>
</dbReference>
<keyword evidence="7" id="KW-0539">Nucleus</keyword>
<evidence type="ECO:0000313" key="10">
    <source>
        <dbReference type="Proteomes" id="UP000813463"/>
    </source>
</evidence>
<keyword evidence="10" id="KW-1185">Reference proteome</keyword>
<dbReference type="Proteomes" id="UP000813463">
    <property type="component" value="Chromosome 3"/>
</dbReference>
<dbReference type="KEGG" id="soe:110794601"/>
<feature type="domain" description="AP2/ERF" evidence="9">
    <location>
        <begin position="43"/>
        <end position="100"/>
    </location>
</feature>
<keyword evidence="3" id="KW-0805">Transcription regulation</keyword>
<dbReference type="InterPro" id="IPR051758">
    <property type="entry name" value="ERF/AP2-like"/>
</dbReference>
<keyword evidence="6" id="KW-0804">Transcription</keyword>
<dbReference type="CDD" id="cd00018">
    <property type="entry name" value="AP2"/>
    <property type="match status" value="1"/>
</dbReference>
<reference evidence="10" key="1">
    <citation type="journal article" date="2021" name="Nat. Commun.">
        <title>Genomic analyses provide insights into spinach domestication and the genetic basis of agronomic traits.</title>
        <authorList>
            <person name="Cai X."/>
            <person name="Sun X."/>
            <person name="Xu C."/>
            <person name="Sun H."/>
            <person name="Wang X."/>
            <person name="Ge C."/>
            <person name="Zhang Z."/>
            <person name="Wang Q."/>
            <person name="Fei Z."/>
            <person name="Jiao C."/>
            <person name="Wang Q."/>
        </authorList>
    </citation>
    <scope>NUCLEOTIDE SEQUENCE [LARGE SCALE GENOMIC DNA]</scope>
    <source>
        <strain evidence="10">cv. Varoflay</strain>
    </source>
</reference>
<dbReference type="AlphaFoldDB" id="A0A9R0K1R6"/>